<evidence type="ECO:0000259" key="16">
    <source>
        <dbReference type="Pfam" id="PF01035"/>
    </source>
</evidence>
<dbReference type="PANTHER" id="PTHR46460:SF1">
    <property type="entry name" value="METHYLATED-DNA--PROTEIN-CYSTEINE METHYLTRANSFERASE"/>
    <property type="match status" value="1"/>
</dbReference>
<dbReference type="PANTHER" id="PTHR46460">
    <property type="entry name" value="METHYLATED-DNA--PROTEIN-CYSTEINE METHYLTRANSFERASE"/>
    <property type="match status" value="1"/>
</dbReference>
<dbReference type="InterPro" id="IPR036217">
    <property type="entry name" value="MethylDNA_cys_MeTrfase_DNAb"/>
</dbReference>
<dbReference type="InterPro" id="IPR036388">
    <property type="entry name" value="WH-like_DNA-bd_sf"/>
</dbReference>
<dbReference type="NCBIfam" id="TIGR00589">
    <property type="entry name" value="ogt"/>
    <property type="match status" value="1"/>
</dbReference>
<dbReference type="EMBL" id="JACCBH010000001">
    <property type="protein sequence ID" value="NYD53933.1"/>
    <property type="molecule type" value="Genomic_DNA"/>
</dbReference>
<comment type="similarity">
    <text evidence="4">Belongs to the MGMT family.</text>
</comment>
<evidence type="ECO:0000256" key="15">
    <source>
        <dbReference type="ARBA" id="ARBA00049348"/>
    </source>
</evidence>
<evidence type="ECO:0000256" key="7">
    <source>
        <dbReference type="ARBA" id="ARBA00022553"/>
    </source>
</evidence>
<keyword evidence="11" id="KW-0227">DNA damage</keyword>
<comment type="function">
    <text evidence="3">Involved in the cellular defense against the biological effects of O6-methylguanine (O6-MeG) and O4-methylthymine (O4-MeT) in DNA. Repairs the methylated nucleobase in DNA by stoichiometrically transferring the methyl group to a cysteine residue in the enzyme. This is a suicide reaction: the enzyme is irreversibly inactivated.</text>
</comment>
<evidence type="ECO:0000313" key="18">
    <source>
        <dbReference type="EMBL" id="NYD53933.1"/>
    </source>
</evidence>
<dbReference type="GO" id="GO:0006281">
    <property type="term" value="P:DNA repair"/>
    <property type="evidence" value="ECO:0007669"/>
    <property type="project" value="UniProtKB-KW"/>
</dbReference>
<dbReference type="InterPro" id="IPR036631">
    <property type="entry name" value="MGMT_N_sf"/>
</dbReference>
<proteinExistence type="inferred from homology"/>
<dbReference type="GO" id="GO:0003908">
    <property type="term" value="F:methylated-DNA-[protein]-cysteine S-methyltransferase activity"/>
    <property type="evidence" value="ECO:0007669"/>
    <property type="project" value="UniProtKB-EC"/>
</dbReference>
<accession>A0A7Y9JMW2</accession>
<dbReference type="EC" id="2.1.1.63" evidence="5"/>
<evidence type="ECO:0000256" key="8">
    <source>
        <dbReference type="ARBA" id="ARBA00022603"/>
    </source>
</evidence>
<dbReference type="GO" id="GO:0046872">
    <property type="term" value="F:metal ion binding"/>
    <property type="evidence" value="ECO:0007669"/>
    <property type="project" value="UniProtKB-KW"/>
</dbReference>
<evidence type="ECO:0000256" key="4">
    <source>
        <dbReference type="ARBA" id="ARBA00008711"/>
    </source>
</evidence>
<keyword evidence="9 18" id="KW-0808">Transferase</keyword>
<dbReference type="GO" id="GO:0032259">
    <property type="term" value="P:methylation"/>
    <property type="evidence" value="ECO:0007669"/>
    <property type="project" value="UniProtKB-KW"/>
</dbReference>
<protein>
    <recommendedName>
        <fullName evidence="6">Methylated-DNA--protein-cysteine methyltransferase</fullName>
        <ecNumber evidence="5">2.1.1.63</ecNumber>
    </recommendedName>
</protein>
<dbReference type="InterPro" id="IPR008332">
    <property type="entry name" value="MethylG_MeTrfase_N"/>
</dbReference>
<evidence type="ECO:0000256" key="1">
    <source>
        <dbReference type="ARBA" id="ARBA00001286"/>
    </source>
</evidence>
<keyword evidence="10" id="KW-0479">Metal-binding</keyword>
<keyword evidence="14" id="KW-0234">DNA repair</keyword>
<keyword evidence="13" id="KW-0238">DNA-binding</keyword>
<dbReference type="RefSeq" id="WP_179431855.1">
    <property type="nucleotide sequence ID" value="NZ_BAABLC010000001.1"/>
</dbReference>
<dbReference type="CDD" id="cd06445">
    <property type="entry name" value="ATase"/>
    <property type="match status" value="1"/>
</dbReference>
<evidence type="ECO:0000256" key="10">
    <source>
        <dbReference type="ARBA" id="ARBA00022723"/>
    </source>
</evidence>
<dbReference type="Pfam" id="PF01035">
    <property type="entry name" value="DNA_binding_1"/>
    <property type="match status" value="1"/>
</dbReference>
<keyword evidence="19" id="KW-1185">Reference proteome</keyword>
<evidence type="ECO:0000256" key="13">
    <source>
        <dbReference type="ARBA" id="ARBA00023125"/>
    </source>
</evidence>
<evidence type="ECO:0000256" key="12">
    <source>
        <dbReference type="ARBA" id="ARBA00022833"/>
    </source>
</evidence>
<keyword evidence="12" id="KW-0862">Zinc</keyword>
<evidence type="ECO:0000259" key="17">
    <source>
        <dbReference type="Pfam" id="PF02870"/>
    </source>
</evidence>
<dbReference type="Gene3D" id="3.30.160.70">
    <property type="entry name" value="Methylated DNA-protein cysteine methyltransferase domain"/>
    <property type="match status" value="1"/>
</dbReference>
<dbReference type="SUPFAM" id="SSF53155">
    <property type="entry name" value="Methylated DNA-protein cysteine methyltransferase domain"/>
    <property type="match status" value="1"/>
</dbReference>
<dbReference type="AlphaFoldDB" id="A0A7Y9JMW2"/>
<dbReference type="InterPro" id="IPR001497">
    <property type="entry name" value="MethylDNA_cys_MeTrfase_AS"/>
</dbReference>
<evidence type="ECO:0000256" key="9">
    <source>
        <dbReference type="ARBA" id="ARBA00022679"/>
    </source>
</evidence>
<comment type="catalytic activity">
    <reaction evidence="15">
        <text>a 6-O-methyl-2'-deoxyguanosine in DNA + L-cysteinyl-[protein] = S-methyl-L-cysteinyl-[protein] + a 2'-deoxyguanosine in DNA</text>
        <dbReference type="Rhea" id="RHEA:24000"/>
        <dbReference type="Rhea" id="RHEA-COMP:10131"/>
        <dbReference type="Rhea" id="RHEA-COMP:10132"/>
        <dbReference type="Rhea" id="RHEA-COMP:11367"/>
        <dbReference type="Rhea" id="RHEA-COMP:11368"/>
        <dbReference type="ChEBI" id="CHEBI:29950"/>
        <dbReference type="ChEBI" id="CHEBI:82612"/>
        <dbReference type="ChEBI" id="CHEBI:85445"/>
        <dbReference type="ChEBI" id="CHEBI:85448"/>
        <dbReference type="EC" id="2.1.1.63"/>
    </reaction>
</comment>
<dbReference type="GO" id="GO:0003677">
    <property type="term" value="F:DNA binding"/>
    <property type="evidence" value="ECO:0007669"/>
    <property type="project" value="UniProtKB-KW"/>
</dbReference>
<gene>
    <name evidence="18" type="ORF">BKA02_000988</name>
</gene>
<dbReference type="InterPro" id="IPR014048">
    <property type="entry name" value="MethylDNA_cys_MeTrfase_DNA-bd"/>
</dbReference>
<dbReference type="Proteomes" id="UP000552045">
    <property type="component" value="Unassembled WGS sequence"/>
</dbReference>
<feature type="domain" description="Methylated-DNA-[protein]-cysteine S-methyltransferase DNA binding" evidence="16">
    <location>
        <begin position="102"/>
        <end position="183"/>
    </location>
</feature>
<dbReference type="PROSITE" id="PS00374">
    <property type="entry name" value="MGMT"/>
    <property type="match status" value="1"/>
</dbReference>
<evidence type="ECO:0000256" key="14">
    <source>
        <dbReference type="ARBA" id="ARBA00023204"/>
    </source>
</evidence>
<sequence>MPIIAPAEASATARGRDEEALPIDLRRAVLSSPVGTLEVRGNGRAIVGLAWRDRHRPPRDGEHVPLDPVLSEAVGQLRAYFEGGLRRFTVPMELVGVSPVATAVLAALEATVAPGDTVTYGELARRSGTDVPARAIGTIMGMNPLPLLIPCHRVVASDGLGGYSGGMRGKGLETKRWLLELEEALPPALF</sequence>
<evidence type="ECO:0000256" key="2">
    <source>
        <dbReference type="ARBA" id="ARBA00001947"/>
    </source>
</evidence>
<dbReference type="SUPFAM" id="SSF46767">
    <property type="entry name" value="Methylated DNA-protein cysteine methyltransferase, C-terminal domain"/>
    <property type="match status" value="1"/>
</dbReference>
<evidence type="ECO:0000256" key="6">
    <source>
        <dbReference type="ARBA" id="ARBA00015377"/>
    </source>
</evidence>
<evidence type="ECO:0000256" key="5">
    <source>
        <dbReference type="ARBA" id="ARBA00011918"/>
    </source>
</evidence>
<dbReference type="Pfam" id="PF02870">
    <property type="entry name" value="Methyltransf_1N"/>
    <property type="match status" value="1"/>
</dbReference>
<comment type="cofactor">
    <cofactor evidence="2">
        <name>Zn(2+)</name>
        <dbReference type="ChEBI" id="CHEBI:29105"/>
    </cofactor>
</comment>
<organism evidence="18 19">
    <name type="scientific">Microbacterium pseudoresistens</name>
    <dbReference type="NCBI Taxonomy" id="640634"/>
    <lineage>
        <taxon>Bacteria</taxon>
        <taxon>Bacillati</taxon>
        <taxon>Actinomycetota</taxon>
        <taxon>Actinomycetes</taxon>
        <taxon>Micrococcales</taxon>
        <taxon>Microbacteriaceae</taxon>
        <taxon>Microbacterium</taxon>
    </lineage>
</organism>
<evidence type="ECO:0000256" key="11">
    <source>
        <dbReference type="ARBA" id="ARBA00022763"/>
    </source>
</evidence>
<evidence type="ECO:0000256" key="3">
    <source>
        <dbReference type="ARBA" id="ARBA00003317"/>
    </source>
</evidence>
<dbReference type="Gene3D" id="1.10.10.10">
    <property type="entry name" value="Winged helix-like DNA-binding domain superfamily/Winged helix DNA-binding domain"/>
    <property type="match status" value="1"/>
</dbReference>
<evidence type="ECO:0000313" key="19">
    <source>
        <dbReference type="Proteomes" id="UP000552045"/>
    </source>
</evidence>
<keyword evidence="7" id="KW-0597">Phosphoprotein</keyword>
<feature type="domain" description="Methylguanine DNA methyltransferase ribonuclease-like" evidence="17">
    <location>
        <begin position="26"/>
        <end position="94"/>
    </location>
</feature>
<comment type="catalytic activity">
    <reaction evidence="1">
        <text>a 4-O-methyl-thymidine in DNA + L-cysteinyl-[protein] = a thymidine in DNA + S-methyl-L-cysteinyl-[protein]</text>
        <dbReference type="Rhea" id="RHEA:53428"/>
        <dbReference type="Rhea" id="RHEA-COMP:10131"/>
        <dbReference type="Rhea" id="RHEA-COMP:10132"/>
        <dbReference type="Rhea" id="RHEA-COMP:13555"/>
        <dbReference type="Rhea" id="RHEA-COMP:13556"/>
        <dbReference type="ChEBI" id="CHEBI:29950"/>
        <dbReference type="ChEBI" id="CHEBI:82612"/>
        <dbReference type="ChEBI" id="CHEBI:137386"/>
        <dbReference type="ChEBI" id="CHEBI:137387"/>
        <dbReference type="EC" id="2.1.1.63"/>
    </reaction>
</comment>
<keyword evidence="8 18" id="KW-0489">Methyltransferase</keyword>
<name>A0A7Y9JMW2_9MICO</name>
<comment type="caution">
    <text evidence="18">The sequence shown here is derived from an EMBL/GenBank/DDBJ whole genome shotgun (WGS) entry which is preliminary data.</text>
</comment>
<reference evidence="18 19" key="1">
    <citation type="submission" date="2020-07" db="EMBL/GenBank/DDBJ databases">
        <title>Sequencing the genomes of 1000 actinobacteria strains.</title>
        <authorList>
            <person name="Klenk H.-P."/>
        </authorList>
    </citation>
    <scope>NUCLEOTIDE SEQUENCE [LARGE SCALE GENOMIC DNA]</scope>
    <source>
        <strain evidence="18 19">DSM 22185</strain>
    </source>
</reference>